<dbReference type="KEGG" id="maur:BOH66_09605"/>
<dbReference type="InterPro" id="IPR052349">
    <property type="entry name" value="Metallo-hydrolase_Enzymes"/>
</dbReference>
<dbReference type="PANTHER" id="PTHR32027">
    <property type="entry name" value="CYTOSINE DEAMINASE"/>
    <property type="match status" value="1"/>
</dbReference>
<dbReference type="EMBL" id="CP018762">
    <property type="protein sequence ID" value="APZ34465.1"/>
    <property type="molecule type" value="Genomic_DNA"/>
</dbReference>
<dbReference type="Gene3D" id="3.20.20.140">
    <property type="entry name" value="Metal-dependent hydrolases"/>
    <property type="match status" value="1"/>
</dbReference>
<dbReference type="STRING" id="36805.BOH66_09605"/>
<evidence type="ECO:0000313" key="3">
    <source>
        <dbReference type="Proteomes" id="UP000187185"/>
    </source>
</evidence>
<sequence length="415" mass="43807">MHLPRPLRLLRNATLPDGTRADVVLDGEVVARVRPAGTAPAAAADEVLDLTGFVLLAAAADPHAHLDKSRTWERISPVFGDLPSAIAQYAAYADAETRESIADRSRTTALEMLAHGVTAVRSHVNFLPGPDPLRGVDALLQVREELRDLMEIELCTLGDDTVADELHEEAVRRGVDLIGGAPHLAADPLGELDRLLRLAERLGCSVDMHTDEALDGPLTIVELARRTAGWTDASASAGHCSRLGTLPPADLAPVVEAVRAADLGIITLPITNLYLQGWDAPVATPRGITAVRALLDAGVRLGAGADNVRDPFNPLGRCDPLETVALLVTAAHVTIDEALALVSHGARSVMRLEPAGPVAGARAEFLAVKGTSPADVAATADPNRRVIHRGRLVSSTDATVTTASWSRITERQVSA</sequence>
<dbReference type="RefSeq" id="WP_076690778.1">
    <property type="nucleotide sequence ID" value="NZ_CP018762.1"/>
</dbReference>
<dbReference type="GO" id="GO:0016814">
    <property type="term" value="F:hydrolase activity, acting on carbon-nitrogen (but not peptide) bonds, in cyclic amidines"/>
    <property type="evidence" value="ECO:0007669"/>
    <property type="project" value="TreeGrafter"/>
</dbReference>
<reference evidence="2 3" key="1">
    <citation type="submission" date="2016-12" db="EMBL/GenBank/DDBJ databases">
        <title>Complete genome sequence of Microbacterium aurum KACC 15219.</title>
        <authorList>
            <person name="Jung Y."/>
            <person name="Shin J.-H."/>
            <person name="Lee Y.-J."/>
            <person name="Yi H."/>
            <person name="Bahn Y.-S."/>
            <person name="Kim J.F."/>
            <person name="Lee D.-W."/>
        </authorList>
    </citation>
    <scope>NUCLEOTIDE SEQUENCE [LARGE SCALE GENOMIC DNA]</scope>
    <source>
        <strain evidence="2 3">KACC 15219</strain>
    </source>
</reference>
<organism evidence="2 3">
    <name type="scientific">Microbacterium aurum</name>
    <dbReference type="NCBI Taxonomy" id="36805"/>
    <lineage>
        <taxon>Bacteria</taxon>
        <taxon>Bacillati</taxon>
        <taxon>Actinomycetota</taxon>
        <taxon>Actinomycetes</taxon>
        <taxon>Micrococcales</taxon>
        <taxon>Microbacteriaceae</taxon>
        <taxon>Microbacterium</taxon>
    </lineage>
</organism>
<dbReference type="InterPro" id="IPR032466">
    <property type="entry name" value="Metal_Hydrolase"/>
</dbReference>
<evidence type="ECO:0000313" key="2">
    <source>
        <dbReference type="EMBL" id="APZ34465.1"/>
    </source>
</evidence>
<name>A0A1P8U8T0_9MICO</name>
<dbReference type="AlphaFoldDB" id="A0A1P8U8T0"/>
<feature type="domain" description="Amidohydrolase 3" evidence="1">
    <location>
        <begin position="92"/>
        <end position="393"/>
    </location>
</feature>
<proteinExistence type="predicted"/>
<dbReference type="InterPro" id="IPR011059">
    <property type="entry name" value="Metal-dep_hydrolase_composite"/>
</dbReference>
<dbReference type="Pfam" id="PF07969">
    <property type="entry name" value="Amidohydro_3"/>
    <property type="match status" value="1"/>
</dbReference>
<dbReference type="OrthoDB" id="3366604at2"/>
<dbReference type="Gene3D" id="2.30.40.10">
    <property type="entry name" value="Urease, subunit C, domain 1"/>
    <property type="match status" value="1"/>
</dbReference>
<keyword evidence="3" id="KW-1185">Reference proteome</keyword>
<dbReference type="Proteomes" id="UP000187185">
    <property type="component" value="Chromosome"/>
</dbReference>
<protein>
    <recommendedName>
        <fullName evidence="1">Amidohydrolase 3 domain-containing protein</fullName>
    </recommendedName>
</protein>
<evidence type="ECO:0000259" key="1">
    <source>
        <dbReference type="Pfam" id="PF07969"/>
    </source>
</evidence>
<dbReference type="PANTHER" id="PTHR32027:SF9">
    <property type="entry name" value="BLL3847 PROTEIN"/>
    <property type="match status" value="1"/>
</dbReference>
<dbReference type="SUPFAM" id="SSF51338">
    <property type="entry name" value="Composite domain of metallo-dependent hydrolases"/>
    <property type="match status" value="1"/>
</dbReference>
<accession>A0A1P8U8T0</accession>
<gene>
    <name evidence="2" type="ORF">BOH66_09605</name>
</gene>
<dbReference type="InterPro" id="IPR013108">
    <property type="entry name" value="Amidohydro_3"/>
</dbReference>
<dbReference type="SUPFAM" id="SSF51556">
    <property type="entry name" value="Metallo-dependent hydrolases"/>
    <property type="match status" value="1"/>
</dbReference>